<dbReference type="Pfam" id="PF05199">
    <property type="entry name" value="GMC_oxred_C"/>
    <property type="match status" value="1"/>
</dbReference>
<evidence type="ECO:0000256" key="4">
    <source>
        <dbReference type="ARBA" id="ARBA00023002"/>
    </source>
</evidence>
<feature type="domain" description="Glucose-methanol-choline oxidoreductase C-terminal" evidence="6">
    <location>
        <begin position="398"/>
        <end position="512"/>
    </location>
</feature>
<dbReference type="OrthoDB" id="9787779at2"/>
<evidence type="ECO:0000313" key="8">
    <source>
        <dbReference type="Proteomes" id="UP000319732"/>
    </source>
</evidence>
<proteinExistence type="inferred from homology"/>
<keyword evidence="4" id="KW-0560">Oxidoreductase</keyword>
<dbReference type="Gene3D" id="3.50.50.60">
    <property type="entry name" value="FAD/NAD(P)-binding domain"/>
    <property type="match status" value="2"/>
</dbReference>
<gene>
    <name evidence="7" type="ORF">FKG94_18745</name>
</gene>
<dbReference type="Pfam" id="PF00732">
    <property type="entry name" value="GMC_oxred_N"/>
    <property type="match status" value="1"/>
</dbReference>
<dbReference type="PRINTS" id="PR00411">
    <property type="entry name" value="PNDRDTASEI"/>
</dbReference>
<comment type="similarity">
    <text evidence="1">Belongs to the GMC oxidoreductase family.</text>
</comment>
<dbReference type="AlphaFoldDB" id="A0A545T6B8"/>
<reference evidence="7 8" key="1">
    <citation type="submission" date="2019-06" db="EMBL/GenBank/DDBJ databases">
        <title>Whole genome sequence for Cellvibrionaceae sp. R142.</title>
        <authorList>
            <person name="Wang G."/>
        </authorList>
    </citation>
    <scope>NUCLEOTIDE SEQUENCE [LARGE SCALE GENOMIC DNA]</scope>
    <source>
        <strain evidence="7 8">R142</strain>
    </source>
</reference>
<dbReference type="InterPro" id="IPR036188">
    <property type="entry name" value="FAD/NAD-bd_sf"/>
</dbReference>
<keyword evidence="8" id="KW-1185">Reference proteome</keyword>
<keyword evidence="2" id="KW-0285">Flavoprotein</keyword>
<feature type="domain" description="Glucose-methanol-choline oxidoreductase N-terminal" evidence="5">
    <location>
        <begin position="81"/>
        <end position="306"/>
    </location>
</feature>
<dbReference type="InterPro" id="IPR007867">
    <property type="entry name" value="GMC_OxRtase_C"/>
</dbReference>
<evidence type="ECO:0000256" key="2">
    <source>
        <dbReference type="ARBA" id="ARBA00022630"/>
    </source>
</evidence>
<dbReference type="GO" id="GO:0050660">
    <property type="term" value="F:flavin adenine dinucleotide binding"/>
    <property type="evidence" value="ECO:0007669"/>
    <property type="project" value="InterPro"/>
</dbReference>
<dbReference type="GO" id="GO:0016614">
    <property type="term" value="F:oxidoreductase activity, acting on CH-OH group of donors"/>
    <property type="evidence" value="ECO:0007669"/>
    <property type="project" value="InterPro"/>
</dbReference>
<dbReference type="EMBL" id="VHSG01000019">
    <property type="protein sequence ID" value="TQV72725.1"/>
    <property type="molecule type" value="Genomic_DNA"/>
</dbReference>
<evidence type="ECO:0000313" key="7">
    <source>
        <dbReference type="EMBL" id="TQV72725.1"/>
    </source>
</evidence>
<dbReference type="RefSeq" id="WP_142928455.1">
    <property type="nucleotide sequence ID" value="NZ_ML660098.1"/>
</dbReference>
<evidence type="ECO:0000259" key="6">
    <source>
        <dbReference type="Pfam" id="PF05199"/>
    </source>
</evidence>
<sequence length="527" mass="56653">MNAKVTSREKVDLLIVGSGAAASVFAAKAAQAGKQVLMLEAGPARGLQDLVSSQLWARRLKWGGAPVEEEGNLTLGHNFNSGWGTGGSSMHHYGVWPRLHPGDFRLRTDHGKGLDWPLQYRELRPYYDRIQEEVGLSGDAAAEKWRPPGSEYPLPALPVFPQGQAIAAGFKALGKHTAPIPLAINSRPYKNRRACIYDGWCDAGCPIGALANAQALYLPQARAAGGRILHRATVTRVLANKKGNKVIGVEYRDAEDRQQVQLADVVVLAAFAVQNPRLLLASANPAHPQGLANSSGLVGRYMMTHPATSIYGLFKQETQPHLGPTGGQLISQDGYDNKAAIKNAFGSYQWLIANALKPNDLLGIVNTRPDIFGRALEAFMQRASRSIGTMVFVGEDLPLAQNRITLSQHKDQYGVPLARAVHNIQAPTAALCEHAVAEGTAVFKAAGAEQVWQGPRFGMHIMGGTVMGTSADNSVTNRYGQCHDIDNLFIAGPGLFPSSGAVNPTFTLHALGLLAVEFMLREWGSIA</sequence>
<accession>A0A545T6B8</accession>
<comment type="caution">
    <text evidence="7">The sequence shown here is derived from an EMBL/GenBank/DDBJ whole genome shotgun (WGS) entry which is preliminary data.</text>
</comment>
<dbReference type="InterPro" id="IPR000172">
    <property type="entry name" value="GMC_OxRdtase_N"/>
</dbReference>
<protein>
    <submittedName>
        <fullName evidence="7">GMC family oxidoreductase</fullName>
    </submittedName>
</protein>
<dbReference type="SUPFAM" id="SSF54373">
    <property type="entry name" value="FAD-linked reductases, C-terminal domain"/>
    <property type="match status" value="1"/>
</dbReference>
<keyword evidence="3" id="KW-0274">FAD</keyword>
<organism evidence="7 8">
    <name type="scientific">Exilibacterium tricleocarpae</name>
    <dbReference type="NCBI Taxonomy" id="2591008"/>
    <lineage>
        <taxon>Bacteria</taxon>
        <taxon>Pseudomonadati</taxon>
        <taxon>Pseudomonadota</taxon>
        <taxon>Gammaproteobacteria</taxon>
        <taxon>Cellvibrionales</taxon>
        <taxon>Cellvibrionaceae</taxon>
        <taxon>Exilibacterium</taxon>
    </lineage>
</organism>
<dbReference type="Proteomes" id="UP000319732">
    <property type="component" value="Unassembled WGS sequence"/>
</dbReference>
<dbReference type="PANTHER" id="PTHR46056">
    <property type="entry name" value="LONG-CHAIN-ALCOHOL OXIDASE"/>
    <property type="match status" value="1"/>
</dbReference>
<evidence type="ECO:0000259" key="5">
    <source>
        <dbReference type="Pfam" id="PF00732"/>
    </source>
</evidence>
<name>A0A545T6B8_9GAMM</name>
<evidence type="ECO:0000256" key="3">
    <source>
        <dbReference type="ARBA" id="ARBA00022827"/>
    </source>
</evidence>
<dbReference type="PANTHER" id="PTHR46056:SF12">
    <property type="entry name" value="LONG-CHAIN-ALCOHOL OXIDASE"/>
    <property type="match status" value="1"/>
</dbReference>
<evidence type="ECO:0000256" key="1">
    <source>
        <dbReference type="ARBA" id="ARBA00010790"/>
    </source>
</evidence>
<dbReference type="SUPFAM" id="SSF51905">
    <property type="entry name" value="FAD/NAD(P)-binding domain"/>
    <property type="match status" value="1"/>
</dbReference>